<gene>
    <name evidence="1" type="ORF">BAOM_4301</name>
</gene>
<dbReference type="EMBL" id="CP026095">
    <property type="protein sequence ID" value="AZV44881.1"/>
    <property type="molecule type" value="Genomic_DNA"/>
</dbReference>
<name>A0A3Q9RR43_9BACI</name>
<protein>
    <submittedName>
        <fullName evidence="1">Uncharacterized protein</fullName>
    </submittedName>
</protein>
<evidence type="ECO:0000313" key="2">
    <source>
        <dbReference type="Proteomes" id="UP000283095"/>
    </source>
</evidence>
<accession>A0A3Q9RR43</accession>
<sequence length="49" mass="5519">MIWALVSCLYSGLAPLNKQLQTLVFVLPLRAITFVFRSFSFTLSLNLGK</sequence>
<proteinExistence type="predicted"/>
<reference evidence="1 2" key="1">
    <citation type="submission" date="2018-01" db="EMBL/GenBank/DDBJ databases">
        <title>Bacillus asahii Genome sequencing and assembly.</title>
        <authorList>
            <person name="Jiang H."/>
            <person name="Feng Y."/>
            <person name="Zhao F."/>
            <person name="Lin X."/>
        </authorList>
    </citation>
    <scope>NUCLEOTIDE SEQUENCE [LARGE SCALE GENOMIC DNA]</scope>
    <source>
        <strain evidence="1 2">OM18</strain>
    </source>
</reference>
<dbReference type="KEGG" id="pasa:BAOM_4301"/>
<organism evidence="1 2">
    <name type="scientific">Peribacillus asahii</name>
    <dbReference type="NCBI Taxonomy" id="228899"/>
    <lineage>
        <taxon>Bacteria</taxon>
        <taxon>Bacillati</taxon>
        <taxon>Bacillota</taxon>
        <taxon>Bacilli</taxon>
        <taxon>Bacillales</taxon>
        <taxon>Bacillaceae</taxon>
        <taxon>Peribacillus</taxon>
    </lineage>
</organism>
<dbReference type="Proteomes" id="UP000283095">
    <property type="component" value="Chromosome"/>
</dbReference>
<evidence type="ECO:0000313" key="1">
    <source>
        <dbReference type="EMBL" id="AZV44881.1"/>
    </source>
</evidence>
<dbReference type="AlphaFoldDB" id="A0A3Q9RR43"/>